<comment type="caution">
    <text evidence="5">The sequence shown here is derived from an EMBL/GenBank/DDBJ whole genome shotgun (WGS) entry which is preliminary data.</text>
</comment>
<name>A0A9P0VYB1_9ASCO</name>
<dbReference type="InterPro" id="IPR026894">
    <property type="entry name" value="DnaJ_X"/>
</dbReference>
<feature type="compositionally biased region" description="Low complexity" evidence="3">
    <location>
        <begin position="171"/>
        <end position="187"/>
    </location>
</feature>
<dbReference type="SMART" id="SM00271">
    <property type="entry name" value="DnaJ"/>
    <property type="match status" value="1"/>
</dbReference>
<feature type="domain" description="J" evidence="4">
    <location>
        <begin position="6"/>
        <end position="71"/>
    </location>
</feature>
<evidence type="ECO:0000313" key="6">
    <source>
        <dbReference type="Proteomes" id="UP000837801"/>
    </source>
</evidence>
<keyword evidence="6" id="KW-1185">Reference proteome</keyword>
<dbReference type="EMBL" id="CAKXYY010000011">
    <property type="protein sequence ID" value="CAH2353531.1"/>
    <property type="molecule type" value="Genomic_DNA"/>
</dbReference>
<dbReference type="FunFam" id="1.10.287.110:FF:000028">
    <property type="entry name" value="DnaJ domain protein"/>
    <property type="match status" value="1"/>
</dbReference>
<protein>
    <submittedName>
        <fullName evidence="5">Protein Caj1p</fullName>
    </submittedName>
</protein>
<dbReference type="PANTHER" id="PTHR45006:SF1">
    <property type="entry name" value="DNAJ-LIKE PROTEIN 1"/>
    <property type="match status" value="1"/>
</dbReference>
<evidence type="ECO:0000259" key="4">
    <source>
        <dbReference type="PROSITE" id="PS50076"/>
    </source>
</evidence>
<feature type="region of interest" description="Disordered" evidence="3">
    <location>
        <begin position="171"/>
        <end position="218"/>
    </location>
</feature>
<dbReference type="PROSITE" id="PS50076">
    <property type="entry name" value="DNAJ_2"/>
    <property type="match status" value="1"/>
</dbReference>
<gene>
    <name evidence="5" type="ORF">CLIB1423_11S01816</name>
</gene>
<dbReference type="CDD" id="cd06257">
    <property type="entry name" value="DnaJ"/>
    <property type="match status" value="1"/>
</dbReference>
<evidence type="ECO:0000256" key="3">
    <source>
        <dbReference type="SAM" id="MobiDB-lite"/>
    </source>
</evidence>
<evidence type="ECO:0000313" key="5">
    <source>
        <dbReference type="EMBL" id="CAH2353531.1"/>
    </source>
</evidence>
<accession>A0A9P0VYB1</accession>
<dbReference type="PANTHER" id="PTHR45006">
    <property type="entry name" value="DNAJ-LIKE PROTEIN 1"/>
    <property type="match status" value="1"/>
</dbReference>
<sequence>MVKDTTYYDILEVEVTATDLELKKAYRKKAIKLHPDKNANDPEAAAKFQELGEAYGILQDPNSRAAYDEFGVEGMKAEGSGVANDIDPSEFFTQVFGGDGFKDWIGELSMMNEMSQQAEVLAEEEGEGSETTSTTDATTAADAFSSQASTPTSAAAGTPAATANVASSTTDISTVSGSSTAAGGSSTHVDTSKPSEVPSKQENPMSAASIKKKKAKLSQKQRDEIIRIHEENKKAKLERINTLAANLLSRVEKYESTYKSPEALQAFTKSLAIEFEDLKIESFGIELLHLIGKIYVDQATATLNSLKSFGVTKFYSSVKTKSNTIKNGYGILKSALQTQTMIQELMKEQEYLETKAAMGIELTVDERARQAEMERLLTGKVVATAWASTKFEVTSVLNKVVDKVLNDKGVPKKERSIRAHGVKFLGELMSKVERSAEEAEEAQIFEEMMAEANAKKSNKKGGKGKKVSDKEIEEILKQMEEVEVKKEDV</sequence>
<dbReference type="Proteomes" id="UP000837801">
    <property type="component" value="Unassembled WGS sequence"/>
</dbReference>
<proteinExistence type="predicted"/>
<feature type="coiled-coil region" evidence="2">
    <location>
        <begin position="422"/>
        <end position="485"/>
    </location>
</feature>
<dbReference type="AlphaFoldDB" id="A0A9P0VYB1"/>
<reference evidence="5" key="1">
    <citation type="submission" date="2022-03" db="EMBL/GenBank/DDBJ databases">
        <authorList>
            <person name="Legras J.-L."/>
            <person name="Devillers H."/>
            <person name="Grondin C."/>
        </authorList>
    </citation>
    <scope>NUCLEOTIDE SEQUENCE</scope>
    <source>
        <strain evidence="5">CLIB 1423</strain>
    </source>
</reference>
<organism evidence="5 6">
    <name type="scientific">[Candida] railenensis</name>
    <dbReference type="NCBI Taxonomy" id="45579"/>
    <lineage>
        <taxon>Eukaryota</taxon>
        <taxon>Fungi</taxon>
        <taxon>Dikarya</taxon>
        <taxon>Ascomycota</taxon>
        <taxon>Saccharomycotina</taxon>
        <taxon>Pichiomycetes</taxon>
        <taxon>Debaryomycetaceae</taxon>
        <taxon>Kurtzmaniella</taxon>
    </lineage>
</organism>
<dbReference type="GO" id="GO:0005829">
    <property type="term" value="C:cytosol"/>
    <property type="evidence" value="ECO:0007669"/>
    <property type="project" value="TreeGrafter"/>
</dbReference>
<evidence type="ECO:0000256" key="2">
    <source>
        <dbReference type="SAM" id="Coils"/>
    </source>
</evidence>
<dbReference type="PRINTS" id="PR00625">
    <property type="entry name" value="JDOMAIN"/>
</dbReference>
<dbReference type="Gene3D" id="1.10.287.110">
    <property type="entry name" value="DnaJ domain"/>
    <property type="match status" value="1"/>
</dbReference>
<dbReference type="SUPFAM" id="SSF46565">
    <property type="entry name" value="Chaperone J-domain"/>
    <property type="match status" value="1"/>
</dbReference>
<dbReference type="InterPro" id="IPR052814">
    <property type="entry name" value="Peroxisomal_DnaJ"/>
</dbReference>
<keyword evidence="1" id="KW-0143">Chaperone</keyword>
<dbReference type="InterPro" id="IPR001623">
    <property type="entry name" value="DnaJ_domain"/>
</dbReference>
<evidence type="ECO:0000256" key="1">
    <source>
        <dbReference type="ARBA" id="ARBA00023186"/>
    </source>
</evidence>
<feature type="region of interest" description="Disordered" evidence="3">
    <location>
        <begin position="115"/>
        <end position="136"/>
    </location>
</feature>
<keyword evidence="2" id="KW-0175">Coiled coil</keyword>
<dbReference type="Pfam" id="PF14308">
    <property type="entry name" value="DnaJ-X"/>
    <property type="match status" value="1"/>
</dbReference>
<dbReference type="GO" id="GO:0016558">
    <property type="term" value="P:protein import into peroxisome matrix"/>
    <property type="evidence" value="ECO:0007669"/>
    <property type="project" value="TreeGrafter"/>
</dbReference>
<dbReference type="OrthoDB" id="552049at2759"/>
<feature type="compositionally biased region" description="Polar residues" evidence="3">
    <location>
        <begin position="188"/>
        <end position="204"/>
    </location>
</feature>
<dbReference type="Pfam" id="PF00226">
    <property type="entry name" value="DnaJ"/>
    <property type="match status" value="1"/>
</dbReference>
<dbReference type="InterPro" id="IPR036869">
    <property type="entry name" value="J_dom_sf"/>
</dbReference>